<accession>A0A7C1CV72</accession>
<name>A0A7C1CV72_9BACT</name>
<dbReference type="AlphaFoldDB" id="A0A7C1CV72"/>
<dbReference type="SUPFAM" id="SSF52949">
    <property type="entry name" value="Macro domain-like"/>
    <property type="match status" value="1"/>
</dbReference>
<gene>
    <name evidence="2" type="ORF">ENN47_11790</name>
</gene>
<dbReference type="PROSITE" id="PS51154">
    <property type="entry name" value="MACRO"/>
    <property type="match status" value="1"/>
</dbReference>
<dbReference type="Gene3D" id="3.40.220.10">
    <property type="entry name" value="Leucine Aminopeptidase, subunit E, domain 1"/>
    <property type="match status" value="1"/>
</dbReference>
<proteinExistence type="predicted"/>
<evidence type="ECO:0000313" key="2">
    <source>
        <dbReference type="EMBL" id="HDP78832.1"/>
    </source>
</evidence>
<reference evidence="2" key="1">
    <citation type="journal article" date="2020" name="mSystems">
        <title>Genome- and Community-Level Interaction Insights into Carbon Utilization and Element Cycling Functions of Hydrothermarchaeota in Hydrothermal Sediment.</title>
        <authorList>
            <person name="Zhou Z."/>
            <person name="Liu Y."/>
            <person name="Xu W."/>
            <person name="Pan J."/>
            <person name="Luo Z.H."/>
            <person name="Li M."/>
        </authorList>
    </citation>
    <scope>NUCLEOTIDE SEQUENCE [LARGE SCALE GENOMIC DNA]</scope>
    <source>
        <strain evidence="2">SpSt-1179</strain>
    </source>
</reference>
<dbReference type="SMART" id="SM00506">
    <property type="entry name" value="A1pp"/>
    <property type="match status" value="1"/>
</dbReference>
<dbReference type="CDD" id="cd02907">
    <property type="entry name" value="Macro_Af1521_BAL-like"/>
    <property type="match status" value="1"/>
</dbReference>
<dbReference type="PANTHER" id="PTHR11106:SF111">
    <property type="entry name" value="MACRO DOMAIN-CONTAINING PROTEIN"/>
    <property type="match status" value="1"/>
</dbReference>
<dbReference type="PANTHER" id="PTHR11106">
    <property type="entry name" value="GANGLIOSIDE INDUCED DIFFERENTIATION ASSOCIATED PROTEIN 2-RELATED"/>
    <property type="match status" value="1"/>
</dbReference>
<dbReference type="InterPro" id="IPR043472">
    <property type="entry name" value="Macro_dom-like"/>
</dbReference>
<evidence type="ECO:0000259" key="1">
    <source>
        <dbReference type="PROSITE" id="PS51154"/>
    </source>
</evidence>
<protein>
    <submittedName>
        <fullName evidence="2">Macro domain-containing protein</fullName>
    </submittedName>
</protein>
<dbReference type="Proteomes" id="UP000886198">
    <property type="component" value="Unassembled WGS sequence"/>
</dbReference>
<organism evidence="2">
    <name type="scientific">Mesotoga infera</name>
    <dbReference type="NCBI Taxonomy" id="1236046"/>
    <lineage>
        <taxon>Bacteria</taxon>
        <taxon>Thermotogati</taxon>
        <taxon>Thermotogota</taxon>
        <taxon>Thermotogae</taxon>
        <taxon>Kosmotogales</taxon>
        <taxon>Kosmotogaceae</taxon>
        <taxon>Mesotoga</taxon>
    </lineage>
</organism>
<feature type="domain" description="Macro" evidence="1">
    <location>
        <begin position="1"/>
        <end position="182"/>
    </location>
</feature>
<dbReference type="Pfam" id="PF01661">
    <property type="entry name" value="Macro"/>
    <property type="match status" value="1"/>
</dbReference>
<sequence length="186" mass="20024">MKSFILEEGRVVQLEISDITEQEVDIIVNASNGYLRHGGGVAGALVRAGGKEIQFESDAYVRENGPLEIGEVAVTGAGSLHAKKIIHVFGPQYGELNLEEKLCSSFEHVLKRAAEMEAVTLATPAISTGIFGVPVSICANQFLKAVGDHFSKSGSSSLKLIKMCLLDKKAYDEFLSIALDYFSSVE</sequence>
<dbReference type="EMBL" id="DSBT01000359">
    <property type="protein sequence ID" value="HDP78832.1"/>
    <property type="molecule type" value="Genomic_DNA"/>
</dbReference>
<dbReference type="InterPro" id="IPR002589">
    <property type="entry name" value="Macro_dom"/>
</dbReference>
<comment type="caution">
    <text evidence="2">The sequence shown here is derived from an EMBL/GenBank/DDBJ whole genome shotgun (WGS) entry which is preliminary data.</text>
</comment>